<evidence type="ECO:0000259" key="1">
    <source>
        <dbReference type="Pfam" id="PF05076"/>
    </source>
</evidence>
<sequence>MNWEETAYWVDGLLPGTPSIEVRSGFHIGITTTAAQDNDAATAAASPASGQQSPAGDTIAVTLDFSNIDTGLEHEGRDVRCELLAVAHQPDIRTHLVTVASRLRDTAPHEPAQPGTLLPHALPATSTPHVLLVVPWVWNGPVPQLDEPERLTLMLQVLPLTQAEYDYAITYGVPALQESIAQQGIDILDLARGNG</sequence>
<evidence type="ECO:0000313" key="3">
    <source>
        <dbReference type="Proteomes" id="UP000016943"/>
    </source>
</evidence>
<name>U3GWE0_9CORY</name>
<proteinExistence type="predicted"/>
<protein>
    <recommendedName>
        <fullName evidence="1">Suppressor of fused-like domain-containing protein</fullName>
    </recommendedName>
</protein>
<dbReference type="GeneID" id="78248977"/>
<organism evidence="2 3">
    <name type="scientific">Corynebacterium argentoratense DSM 44202</name>
    <dbReference type="NCBI Taxonomy" id="1348662"/>
    <lineage>
        <taxon>Bacteria</taxon>
        <taxon>Bacillati</taxon>
        <taxon>Actinomycetota</taxon>
        <taxon>Actinomycetes</taxon>
        <taxon>Mycobacteriales</taxon>
        <taxon>Corynebacteriaceae</taxon>
        <taxon>Corynebacterium</taxon>
    </lineage>
</organism>
<dbReference type="RefSeq" id="WP_020975412.1">
    <property type="nucleotide sequence ID" value="NC_022198.1"/>
</dbReference>
<dbReference type="Pfam" id="PF05076">
    <property type="entry name" value="SUFU"/>
    <property type="match status" value="1"/>
</dbReference>
<gene>
    <name evidence="2" type="ORF">CARG_00450</name>
</gene>
<dbReference type="STRING" id="1348662.CARG_00450"/>
<keyword evidence="3" id="KW-1185">Reference proteome</keyword>
<dbReference type="Proteomes" id="UP000016943">
    <property type="component" value="Chromosome"/>
</dbReference>
<dbReference type="AlphaFoldDB" id="U3GWE0"/>
<dbReference type="eggNOG" id="ENOG5032REF">
    <property type="taxonomic scope" value="Bacteria"/>
</dbReference>
<reference evidence="2 3" key="1">
    <citation type="journal article" date="2013" name="Genome Announc.">
        <title>Whole-Genome Sequence of the Clinical Strain Corynebacterium argentoratense DSM 44202, Isolated from a Human Throat Specimen.</title>
        <authorList>
            <person name="Bomholt C."/>
            <person name="Glaub A."/>
            <person name="Gravermann K."/>
            <person name="Albersmeier A."/>
            <person name="Brinkrolf K."/>
            <person name="Ruckert C."/>
            <person name="Tauch A."/>
        </authorList>
    </citation>
    <scope>NUCLEOTIDE SEQUENCE [LARGE SCALE GENOMIC DNA]</scope>
    <source>
        <strain evidence="2">DSM 44202</strain>
    </source>
</reference>
<dbReference type="OrthoDB" id="4426448at2"/>
<dbReference type="KEGG" id="caz:CARG_00450"/>
<accession>U3GWE0</accession>
<dbReference type="HOGENOM" id="CLU_118024_0_0_11"/>
<dbReference type="EMBL" id="CP006365">
    <property type="protein sequence ID" value="AGU14291.1"/>
    <property type="molecule type" value="Genomic_DNA"/>
</dbReference>
<dbReference type="InterPro" id="IPR020941">
    <property type="entry name" value="SUFU-like_domain"/>
</dbReference>
<dbReference type="PATRIC" id="fig|1348662.3.peg.83"/>
<evidence type="ECO:0000313" key="2">
    <source>
        <dbReference type="EMBL" id="AGU14291.1"/>
    </source>
</evidence>
<feature type="domain" description="Suppressor of fused-like" evidence="1">
    <location>
        <begin position="61"/>
        <end position="192"/>
    </location>
</feature>